<accession>A0A6J2V0B8</accession>
<keyword evidence="10" id="KW-1185">Reference proteome</keyword>
<dbReference type="GO" id="GO:0001664">
    <property type="term" value="F:G protein-coupled receptor binding"/>
    <property type="evidence" value="ECO:0007669"/>
    <property type="project" value="TreeGrafter"/>
</dbReference>
<evidence type="ECO:0000313" key="10">
    <source>
        <dbReference type="Proteomes" id="UP000504632"/>
    </source>
</evidence>
<feature type="domain" description="Insulin-like" evidence="9">
    <location>
        <begin position="35"/>
        <end position="198"/>
    </location>
</feature>
<dbReference type="InterPro" id="IPR022352">
    <property type="entry name" value="Ins/IGF/rlx"/>
</dbReference>
<evidence type="ECO:0000256" key="8">
    <source>
        <dbReference type="SAM" id="SignalP"/>
    </source>
</evidence>
<dbReference type="GO" id="GO:0005179">
    <property type="term" value="F:hormone activity"/>
    <property type="evidence" value="ECO:0007669"/>
    <property type="project" value="UniProtKB-KW"/>
</dbReference>
<evidence type="ECO:0000256" key="5">
    <source>
        <dbReference type="ARBA" id="ARBA00022702"/>
    </source>
</evidence>
<dbReference type="SMART" id="SM00078">
    <property type="entry name" value="IlGF"/>
    <property type="match status" value="1"/>
</dbReference>
<dbReference type="PROSITE" id="PS00262">
    <property type="entry name" value="INSULIN"/>
    <property type="match status" value="1"/>
</dbReference>
<dbReference type="Pfam" id="PF00049">
    <property type="entry name" value="Insulin"/>
    <property type="match status" value="1"/>
</dbReference>
<dbReference type="OrthoDB" id="8784777at2759"/>
<evidence type="ECO:0000256" key="1">
    <source>
        <dbReference type="ARBA" id="ARBA00004613"/>
    </source>
</evidence>
<evidence type="ECO:0000256" key="7">
    <source>
        <dbReference type="RuleBase" id="RU000406"/>
    </source>
</evidence>
<comment type="similarity">
    <text evidence="2 7">Belongs to the insulin family.</text>
</comment>
<keyword evidence="6" id="KW-1015">Disulfide bond</keyword>
<keyword evidence="5" id="KW-0372">Hormone</keyword>
<comment type="subcellular location">
    <subcellularLocation>
        <location evidence="1 7">Secreted</location>
    </subcellularLocation>
</comment>
<feature type="chain" id="PRO_5027065018" evidence="8">
    <location>
        <begin position="21"/>
        <end position="198"/>
    </location>
</feature>
<comment type="subunit">
    <text evidence="3">Heterodimer of a B chain and an A chain linked by two disulfide bonds.</text>
</comment>
<dbReference type="Proteomes" id="UP000504632">
    <property type="component" value="Chromosome 3"/>
</dbReference>
<gene>
    <name evidence="11" type="primary">rln1</name>
</gene>
<dbReference type="InParanoid" id="A0A6J2V0B8"/>
<dbReference type="PANTHER" id="PTHR20968:SF4">
    <property type="entry name" value="RELAXIN 3"/>
    <property type="match status" value="1"/>
</dbReference>
<dbReference type="GeneID" id="115807701"/>
<protein>
    <submittedName>
        <fullName evidence="11">Prorelaxin H1</fullName>
    </submittedName>
</protein>
<evidence type="ECO:0000313" key="11">
    <source>
        <dbReference type="RefSeq" id="XP_030624671.1"/>
    </source>
</evidence>
<dbReference type="PANTHER" id="PTHR20968">
    <property type="entry name" value="ILGF DOMAIN-CONTAINING PROTEIN"/>
    <property type="match status" value="1"/>
</dbReference>
<evidence type="ECO:0000256" key="2">
    <source>
        <dbReference type="ARBA" id="ARBA00009034"/>
    </source>
</evidence>
<dbReference type="CTD" id="6013"/>
<dbReference type="CDD" id="cd04365">
    <property type="entry name" value="IlGF_relaxin_like"/>
    <property type="match status" value="1"/>
</dbReference>
<dbReference type="SUPFAM" id="SSF56994">
    <property type="entry name" value="Insulin-like"/>
    <property type="match status" value="1"/>
</dbReference>
<evidence type="ECO:0000256" key="3">
    <source>
        <dbReference type="ARBA" id="ARBA00011207"/>
    </source>
</evidence>
<organism evidence="10 11">
    <name type="scientific">Chanos chanos</name>
    <name type="common">Milkfish</name>
    <name type="synonym">Mugil chanos</name>
    <dbReference type="NCBI Taxonomy" id="29144"/>
    <lineage>
        <taxon>Eukaryota</taxon>
        <taxon>Metazoa</taxon>
        <taxon>Chordata</taxon>
        <taxon>Craniata</taxon>
        <taxon>Vertebrata</taxon>
        <taxon>Euteleostomi</taxon>
        <taxon>Actinopterygii</taxon>
        <taxon>Neopterygii</taxon>
        <taxon>Teleostei</taxon>
        <taxon>Ostariophysi</taxon>
        <taxon>Gonorynchiformes</taxon>
        <taxon>Chanidae</taxon>
        <taxon>Chanos</taxon>
    </lineage>
</organism>
<dbReference type="RefSeq" id="XP_030624671.1">
    <property type="nucleotide sequence ID" value="XM_030768811.1"/>
</dbReference>
<feature type="signal peptide" evidence="8">
    <location>
        <begin position="1"/>
        <end position="20"/>
    </location>
</feature>
<reference evidence="11" key="1">
    <citation type="submission" date="2025-08" db="UniProtKB">
        <authorList>
            <consortium name="RefSeq"/>
        </authorList>
    </citation>
    <scope>IDENTIFICATION</scope>
</reference>
<name>A0A6J2V0B8_CHACN</name>
<dbReference type="InterPro" id="IPR036438">
    <property type="entry name" value="Insulin-like_sf"/>
</dbReference>
<dbReference type="GO" id="GO:0005576">
    <property type="term" value="C:extracellular region"/>
    <property type="evidence" value="ECO:0007669"/>
    <property type="project" value="UniProtKB-SubCell"/>
</dbReference>
<keyword evidence="8" id="KW-0732">Signal</keyword>
<dbReference type="InterPro" id="IPR022353">
    <property type="entry name" value="Insulin_CS"/>
</dbReference>
<evidence type="ECO:0000256" key="6">
    <source>
        <dbReference type="ARBA" id="ARBA00023157"/>
    </source>
</evidence>
<dbReference type="InterPro" id="IPR051777">
    <property type="entry name" value="Insulin-like_neuro_ligands"/>
</dbReference>
<proteinExistence type="inferred from homology"/>
<dbReference type="PRINTS" id="PR00276">
    <property type="entry name" value="INSULINFAMLY"/>
</dbReference>
<keyword evidence="4 7" id="KW-0964">Secreted</keyword>
<sequence length="198" mass="21289">MCRLLSVVLVSIYTISMCTGAHSASKAALPRDYGVKLCGREFIRAVIFTCGGSRWKRSVDLDLTGSNEINPFLLSSYSNPKNRDDELSWSQSLQLAAANQPSLLSSSASSPSLSELLQAMDDQAQGRGDLDFSEGAEQGGVTGWLGALFSSTALEGDQARSTKITWPHPDRKKRNFSVGVAGMCCNQGCTKNDIGRLC</sequence>
<evidence type="ECO:0000259" key="9">
    <source>
        <dbReference type="SMART" id="SM00078"/>
    </source>
</evidence>
<dbReference type="InterPro" id="IPR016179">
    <property type="entry name" value="Insulin-like"/>
</dbReference>
<dbReference type="CDD" id="cd00101">
    <property type="entry name" value="IlGF_like"/>
    <property type="match status" value="1"/>
</dbReference>
<evidence type="ECO:0000256" key="4">
    <source>
        <dbReference type="ARBA" id="ARBA00022525"/>
    </source>
</evidence>
<dbReference type="AlphaFoldDB" id="A0A6J2V0B8"/>